<proteinExistence type="predicted"/>
<organism evidence="1 2">
    <name type="scientific">Candidatus Edwardsbacteria bacterium GWF2_54_11</name>
    <dbReference type="NCBI Taxonomy" id="1817851"/>
    <lineage>
        <taxon>Bacteria</taxon>
        <taxon>Candidatus Edwardsiibacteriota</taxon>
    </lineage>
</organism>
<dbReference type="AlphaFoldDB" id="A0A1F5R7R8"/>
<evidence type="ECO:0000313" key="2">
    <source>
        <dbReference type="Proteomes" id="UP000177230"/>
    </source>
</evidence>
<accession>A0A1F5R7R8</accession>
<dbReference type="EMBL" id="MFFM01000038">
    <property type="protein sequence ID" value="OGF10482.1"/>
    <property type="molecule type" value="Genomic_DNA"/>
</dbReference>
<comment type="caution">
    <text evidence="1">The sequence shown here is derived from an EMBL/GenBank/DDBJ whole genome shotgun (WGS) entry which is preliminary data.</text>
</comment>
<sequence length="163" mass="18632">MVKIKSSTQALKIGAMFILAVTLISCGSMKVRMVGQYDQMIDRQVTELQESTMGFFNKMERGLGTDAAKYESNKQFYYDAKVIAQCARTRAEAHEYGLKFKPLSDNLKSLEEQYVDLETLHKMNFNEQVLESSRKAFEQSFTAVIRYLLALNGEKEQTNKEGE</sequence>
<dbReference type="PROSITE" id="PS51257">
    <property type="entry name" value="PROKAR_LIPOPROTEIN"/>
    <property type="match status" value="1"/>
</dbReference>
<gene>
    <name evidence="1" type="ORF">A2024_09030</name>
</gene>
<evidence type="ECO:0000313" key="1">
    <source>
        <dbReference type="EMBL" id="OGF10482.1"/>
    </source>
</evidence>
<protein>
    <submittedName>
        <fullName evidence="1">Uncharacterized protein</fullName>
    </submittedName>
</protein>
<reference evidence="1 2" key="1">
    <citation type="journal article" date="2016" name="Nat. Commun.">
        <title>Thousands of microbial genomes shed light on interconnected biogeochemical processes in an aquifer system.</title>
        <authorList>
            <person name="Anantharaman K."/>
            <person name="Brown C.T."/>
            <person name="Hug L.A."/>
            <person name="Sharon I."/>
            <person name="Castelle C.J."/>
            <person name="Probst A.J."/>
            <person name="Thomas B.C."/>
            <person name="Singh A."/>
            <person name="Wilkins M.J."/>
            <person name="Karaoz U."/>
            <person name="Brodie E.L."/>
            <person name="Williams K.H."/>
            <person name="Hubbard S.S."/>
            <person name="Banfield J.F."/>
        </authorList>
    </citation>
    <scope>NUCLEOTIDE SEQUENCE [LARGE SCALE GENOMIC DNA]</scope>
</reference>
<name>A0A1F5R7R8_9BACT</name>
<dbReference type="Proteomes" id="UP000177230">
    <property type="component" value="Unassembled WGS sequence"/>
</dbReference>